<dbReference type="Proteomes" id="UP000054565">
    <property type="component" value="Unassembled WGS sequence"/>
</dbReference>
<sequence>MWYGRQAQATSEKAGSENKFLQLHILRLLGVRPRYIIWRKPLFAVGVSVWRWRTVGLSTPGPGWAARLQPHSERICDIDGMKTHKKAYVNTGGSGNIPTAPFRQRDSMKLEKADMHLDKHQQATRWGEA</sequence>
<evidence type="ECO:0000313" key="1">
    <source>
        <dbReference type="EMBL" id="KMP05347.1"/>
    </source>
</evidence>
<evidence type="ECO:0000313" key="2">
    <source>
        <dbReference type="Proteomes" id="UP000054565"/>
    </source>
</evidence>
<proteinExistence type="predicted"/>
<organism evidence="1 2">
    <name type="scientific">Coccidioides immitis RMSCC 2394</name>
    <dbReference type="NCBI Taxonomy" id="404692"/>
    <lineage>
        <taxon>Eukaryota</taxon>
        <taxon>Fungi</taxon>
        <taxon>Dikarya</taxon>
        <taxon>Ascomycota</taxon>
        <taxon>Pezizomycotina</taxon>
        <taxon>Eurotiomycetes</taxon>
        <taxon>Eurotiomycetidae</taxon>
        <taxon>Onygenales</taxon>
        <taxon>Onygenaceae</taxon>
        <taxon>Coccidioides</taxon>
    </lineage>
</organism>
<name>A0A0J7B5Z9_COCIT</name>
<gene>
    <name evidence="1" type="ORF">CIRG_05028</name>
</gene>
<dbReference type="AlphaFoldDB" id="A0A0J7B5Z9"/>
<accession>A0A0J7B5Z9</accession>
<protein>
    <submittedName>
        <fullName evidence="1">Uncharacterized protein</fullName>
    </submittedName>
</protein>
<reference evidence="2" key="1">
    <citation type="journal article" date="2010" name="Genome Res.">
        <title>Population genomic sequencing of Coccidioides fungi reveals recent hybridization and transposon control.</title>
        <authorList>
            <person name="Neafsey D.E."/>
            <person name="Barker B.M."/>
            <person name="Sharpton T.J."/>
            <person name="Stajich J.E."/>
            <person name="Park D.J."/>
            <person name="Whiston E."/>
            <person name="Hung C.-Y."/>
            <person name="McMahan C."/>
            <person name="White J."/>
            <person name="Sykes S."/>
            <person name="Heiman D."/>
            <person name="Young S."/>
            <person name="Zeng Q."/>
            <person name="Abouelleil A."/>
            <person name="Aftuck L."/>
            <person name="Bessette D."/>
            <person name="Brown A."/>
            <person name="FitzGerald M."/>
            <person name="Lui A."/>
            <person name="Macdonald J.P."/>
            <person name="Priest M."/>
            <person name="Orbach M.J."/>
            <person name="Galgiani J.N."/>
            <person name="Kirkland T.N."/>
            <person name="Cole G.T."/>
            <person name="Birren B.W."/>
            <person name="Henn M.R."/>
            <person name="Taylor J.W."/>
            <person name="Rounsley S.D."/>
        </authorList>
    </citation>
    <scope>NUCLEOTIDE SEQUENCE [LARGE SCALE GENOMIC DNA]</scope>
    <source>
        <strain evidence="2">RMSCC 2394</strain>
    </source>
</reference>
<dbReference type="EMBL" id="DS028095">
    <property type="protein sequence ID" value="KMP05347.1"/>
    <property type="molecule type" value="Genomic_DNA"/>
</dbReference>